<evidence type="ECO:0008006" key="3">
    <source>
        <dbReference type="Google" id="ProtNLM"/>
    </source>
</evidence>
<reference evidence="1 2" key="1">
    <citation type="submission" date="2020-08" db="EMBL/GenBank/DDBJ databases">
        <title>Genomic Encyclopedia of Type Strains, Phase III (KMG-III): the genomes of soil and plant-associated and newly described type strains.</title>
        <authorList>
            <person name="Whitman W."/>
        </authorList>
    </citation>
    <scope>NUCLEOTIDE SEQUENCE [LARGE SCALE GENOMIC DNA]</scope>
    <source>
        <strain evidence="1 2">CECT 8693</strain>
    </source>
</reference>
<dbReference type="EMBL" id="JACJIP010000031">
    <property type="protein sequence ID" value="MBA9087464.1"/>
    <property type="molecule type" value="Genomic_DNA"/>
</dbReference>
<evidence type="ECO:0000313" key="2">
    <source>
        <dbReference type="Proteomes" id="UP000567067"/>
    </source>
</evidence>
<keyword evidence="2" id="KW-1185">Reference proteome</keyword>
<dbReference type="AlphaFoldDB" id="A0A7W3SWK5"/>
<dbReference type="InterPro" id="IPR018755">
    <property type="entry name" value="Phage_Mu_Gp48"/>
</dbReference>
<protein>
    <recommendedName>
        <fullName evidence="3">DUF2313 domain-containing protein</fullName>
    </recommendedName>
</protein>
<dbReference type="Proteomes" id="UP000567067">
    <property type="component" value="Unassembled WGS sequence"/>
</dbReference>
<sequence>MIREIDLISYLPLFVQEFREIQQIMSAENPEFQLIADESEKIKNNQFIETSDLVGIRRFEKMLNIVPAPDDTIESRRSRVLARWNEVVPYTYRALVQKLIQLCDGNFTITPNFNEYEMEIITHLELSGQVDELQYLIGYMIPMNIAVTSKNDIHCNSTGHFSLPAGMSFCTMVELSDAYRDNFNLEGHLYTTGAPIGTVQVSISDNFNEQVEISGTNRLASNASVAEIITIN</sequence>
<evidence type="ECO:0000313" key="1">
    <source>
        <dbReference type="EMBL" id="MBA9087464.1"/>
    </source>
</evidence>
<organism evidence="1 2">
    <name type="scientific">Fontibacillus solani</name>
    <dbReference type="NCBI Taxonomy" id="1572857"/>
    <lineage>
        <taxon>Bacteria</taxon>
        <taxon>Bacillati</taxon>
        <taxon>Bacillota</taxon>
        <taxon>Bacilli</taxon>
        <taxon>Bacillales</taxon>
        <taxon>Paenibacillaceae</taxon>
        <taxon>Fontibacillus</taxon>
    </lineage>
</organism>
<gene>
    <name evidence="1" type="ORF">FHR92_003949</name>
</gene>
<proteinExistence type="predicted"/>
<dbReference type="RefSeq" id="WP_182538361.1">
    <property type="nucleotide sequence ID" value="NZ_JACJIP010000031.1"/>
</dbReference>
<accession>A0A7W3SWK5</accession>
<dbReference type="Pfam" id="PF10076">
    <property type="entry name" value="Phage_Mu_Gp48"/>
    <property type="match status" value="1"/>
</dbReference>
<comment type="caution">
    <text evidence="1">The sequence shown here is derived from an EMBL/GenBank/DDBJ whole genome shotgun (WGS) entry which is preliminary data.</text>
</comment>
<name>A0A7W3SWK5_9BACL</name>